<comment type="caution">
    <text evidence="2">The sequence shown here is derived from an EMBL/GenBank/DDBJ whole genome shotgun (WGS) entry which is preliminary data.</text>
</comment>
<accession>A0ABX0NE86</accession>
<sequence>MKRNLLLAVKKNTAPISNKEFDEFLLRQHGTLSKENASADPGALDRVGADALKLKEKGAPQSTANHVGKDLTRSKPRQVSDQTVILSKTDVLNKTDTLSLRSKKKVADT</sequence>
<dbReference type="RefSeq" id="WP_167088192.1">
    <property type="nucleotide sequence ID" value="NZ_WHJG01000016.1"/>
</dbReference>
<gene>
    <name evidence="2" type="ORF">F2P44_16470</name>
</gene>
<proteinExistence type="predicted"/>
<protein>
    <submittedName>
        <fullName evidence="2">Uncharacterized protein</fullName>
    </submittedName>
</protein>
<organism evidence="2 3">
    <name type="scientific">Massilia frigida</name>
    <dbReference type="NCBI Taxonomy" id="2609281"/>
    <lineage>
        <taxon>Bacteria</taxon>
        <taxon>Pseudomonadati</taxon>
        <taxon>Pseudomonadota</taxon>
        <taxon>Betaproteobacteria</taxon>
        <taxon>Burkholderiales</taxon>
        <taxon>Oxalobacteraceae</taxon>
        <taxon>Telluria group</taxon>
        <taxon>Massilia</taxon>
    </lineage>
</organism>
<evidence type="ECO:0000313" key="2">
    <source>
        <dbReference type="EMBL" id="NHZ80856.1"/>
    </source>
</evidence>
<dbReference type="EMBL" id="WHJG01000016">
    <property type="protein sequence ID" value="NHZ80856.1"/>
    <property type="molecule type" value="Genomic_DNA"/>
</dbReference>
<keyword evidence="3" id="KW-1185">Reference proteome</keyword>
<evidence type="ECO:0000313" key="3">
    <source>
        <dbReference type="Proteomes" id="UP000621455"/>
    </source>
</evidence>
<name>A0ABX0NE86_9BURK</name>
<feature type="region of interest" description="Disordered" evidence="1">
    <location>
        <begin position="57"/>
        <end position="82"/>
    </location>
</feature>
<evidence type="ECO:0000256" key="1">
    <source>
        <dbReference type="SAM" id="MobiDB-lite"/>
    </source>
</evidence>
<reference evidence="2 3" key="1">
    <citation type="submission" date="2019-10" db="EMBL/GenBank/DDBJ databases">
        <title>Taxonomy of Antarctic Massilia spp.: description of Massilia rubra sp. nov., Massilia aquatica sp. nov., Massilia mucilaginosa sp. nov., Massilia frigida sp. nov. isolated from streams, lakes and regoliths.</title>
        <authorList>
            <person name="Holochova P."/>
            <person name="Sedlacek I."/>
            <person name="Kralova S."/>
            <person name="Maslanova I."/>
            <person name="Busse H.-J."/>
            <person name="Stankova E."/>
            <person name="Vrbovska V."/>
            <person name="Kovarovic V."/>
            <person name="Bartak M."/>
            <person name="Svec P."/>
            <person name="Pantucek R."/>
        </authorList>
    </citation>
    <scope>NUCLEOTIDE SEQUENCE [LARGE SCALE GENOMIC DNA]</scope>
    <source>
        <strain evidence="2 3">CCM 8695</strain>
    </source>
</reference>
<dbReference type="Proteomes" id="UP000621455">
    <property type="component" value="Unassembled WGS sequence"/>
</dbReference>